<dbReference type="InterPro" id="IPR038454">
    <property type="entry name" value="DnaA_N_sf"/>
</dbReference>
<protein>
    <recommendedName>
        <fullName evidence="8 9">Chromosomal replication initiator protein DnaA</fullName>
    </recommendedName>
</protein>
<dbReference type="PANTHER" id="PTHR30050:SF2">
    <property type="entry name" value="CHROMOSOMAL REPLICATION INITIATOR PROTEIN DNAA"/>
    <property type="match status" value="1"/>
</dbReference>
<keyword evidence="5 8" id="KW-0067">ATP-binding</keyword>
<keyword evidence="2 8" id="KW-0963">Cytoplasm</keyword>
<dbReference type="Gene3D" id="1.10.8.60">
    <property type="match status" value="1"/>
</dbReference>
<dbReference type="GO" id="GO:0006270">
    <property type="term" value="P:DNA replication initiation"/>
    <property type="evidence" value="ECO:0007669"/>
    <property type="project" value="UniProtKB-UniRule"/>
</dbReference>
<sequence>MNLEEIWQNTLGELEVTLSKANFKTWIKDTKLTNYKNCHVIVSVPSTFVKTWLDKKYHSIIVKTLRKYLNDIKSVEFVINNKKPSNERLLFSIGTQNNNYASVKPKHNLNPNYVFETFVIGQSNRLAYATSQAVAENPGLEHNPLFIYGGVGLGKTHLLQAIGNAIKKNKPEAKILYVSCEHFANEYINAIKAKKMDEFKRKYRQTDIFLIDDIQFLSKKEGTQEEFFHTFNSLHQTNHQIVMTSDRVPKAIPDLEERISSRLAWGMIVDISQPDFETRMAVLEIKASVIKKKIETEVLEYIARYITKNIRELEGALTKVVTDAKLLGIEISLESTKQSLKDLISDNKGETPEKLIEVVSLYYGITKDELISKRRTHNLVLPRQICMFILKKRTKMSYPKIGAILGGKDHTTIMHGEKLIAKKVNEDIELMKQIEEIEQKLSII</sequence>
<dbReference type="Gene3D" id="1.10.1750.10">
    <property type="match status" value="1"/>
</dbReference>
<dbReference type="GO" id="GO:0005737">
    <property type="term" value="C:cytoplasm"/>
    <property type="evidence" value="ECO:0007669"/>
    <property type="project" value="UniProtKB-SubCell"/>
</dbReference>
<dbReference type="InterPro" id="IPR013317">
    <property type="entry name" value="DnaA_dom"/>
</dbReference>
<proteinExistence type="inferred from homology"/>
<evidence type="ECO:0000313" key="14">
    <source>
        <dbReference type="EMBL" id="PJA20397.1"/>
    </source>
</evidence>
<dbReference type="InterPro" id="IPR001957">
    <property type="entry name" value="Chromosome_initiator_DnaA"/>
</dbReference>
<dbReference type="InterPro" id="IPR010921">
    <property type="entry name" value="Trp_repressor/repl_initiator"/>
</dbReference>
<dbReference type="CDD" id="cd00009">
    <property type="entry name" value="AAA"/>
    <property type="match status" value="1"/>
</dbReference>
<evidence type="ECO:0000259" key="13">
    <source>
        <dbReference type="SMART" id="SM00760"/>
    </source>
</evidence>
<evidence type="ECO:0000256" key="2">
    <source>
        <dbReference type="ARBA" id="ARBA00022490"/>
    </source>
</evidence>
<dbReference type="InterPro" id="IPR003593">
    <property type="entry name" value="AAA+_ATPase"/>
</dbReference>
<dbReference type="InterPro" id="IPR024633">
    <property type="entry name" value="DnaA_N_dom"/>
</dbReference>
<evidence type="ECO:0000313" key="15">
    <source>
        <dbReference type="Proteomes" id="UP000230137"/>
    </source>
</evidence>
<comment type="similarity">
    <text evidence="1 8 11">Belongs to the DnaA family.</text>
</comment>
<dbReference type="InterPro" id="IPR027417">
    <property type="entry name" value="P-loop_NTPase"/>
</dbReference>
<evidence type="ECO:0000256" key="7">
    <source>
        <dbReference type="ARBA" id="ARBA00023125"/>
    </source>
</evidence>
<dbReference type="InterPro" id="IPR020591">
    <property type="entry name" value="Chromosome_initiator_DnaA-like"/>
</dbReference>
<feature type="binding site" evidence="8">
    <location>
        <position position="152"/>
    </location>
    <ligand>
        <name>ATP</name>
        <dbReference type="ChEBI" id="CHEBI:30616"/>
    </ligand>
</feature>
<evidence type="ECO:0000256" key="8">
    <source>
        <dbReference type="HAMAP-Rule" id="MF_00377"/>
    </source>
</evidence>
<evidence type="ECO:0000256" key="1">
    <source>
        <dbReference type="ARBA" id="ARBA00006583"/>
    </source>
</evidence>
<evidence type="ECO:0000256" key="3">
    <source>
        <dbReference type="ARBA" id="ARBA00022705"/>
    </source>
</evidence>
<dbReference type="Pfam" id="PF08299">
    <property type="entry name" value="Bac_DnaA_C"/>
    <property type="match status" value="1"/>
</dbReference>
<dbReference type="Pfam" id="PF11638">
    <property type="entry name" value="DnaA_N"/>
    <property type="match status" value="1"/>
</dbReference>
<dbReference type="FunFam" id="3.40.50.300:FF:000668">
    <property type="entry name" value="Chromosomal replication initiator protein DnaA"/>
    <property type="match status" value="1"/>
</dbReference>
<dbReference type="SUPFAM" id="SSF48295">
    <property type="entry name" value="TrpR-like"/>
    <property type="match status" value="1"/>
</dbReference>
<feature type="binding site" evidence="8">
    <location>
        <position position="154"/>
    </location>
    <ligand>
        <name>ATP</name>
        <dbReference type="ChEBI" id="CHEBI:30616"/>
    </ligand>
</feature>
<dbReference type="SMART" id="SM00382">
    <property type="entry name" value="AAA"/>
    <property type="match status" value="1"/>
</dbReference>
<keyword evidence="3 8" id="KW-0235">DNA replication</keyword>
<evidence type="ECO:0000256" key="9">
    <source>
        <dbReference type="NCBIfam" id="TIGR00362"/>
    </source>
</evidence>
<dbReference type="SUPFAM" id="SSF52540">
    <property type="entry name" value="P-loop containing nucleoside triphosphate hydrolases"/>
    <property type="match status" value="1"/>
</dbReference>
<feature type="binding site" evidence="8">
    <location>
        <position position="155"/>
    </location>
    <ligand>
        <name>ATP</name>
        <dbReference type="ChEBI" id="CHEBI:30616"/>
    </ligand>
</feature>
<dbReference type="PROSITE" id="PS01008">
    <property type="entry name" value="DNAA"/>
    <property type="match status" value="1"/>
</dbReference>
<dbReference type="CDD" id="cd06571">
    <property type="entry name" value="Bac_DnaA_C"/>
    <property type="match status" value="1"/>
</dbReference>
<dbReference type="PRINTS" id="PR00051">
    <property type="entry name" value="DNAA"/>
</dbReference>
<keyword evidence="6 8" id="KW-0446">Lipid-binding</keyword>
<keyword evidence="4 8" id="KW-0547">Nucleotide-binding</keyword>
<dbReference type="GO" id="GO:0003688">
    <property type="term" value="F:DNA replication origin binding"/>
    <property type="evidence" value="ECO:0007669"/>
    <property type="project" value="UniProtKB-UniRule"/>
</dbReference>
<gene>
    <name evidence="8 14" type="primary">dnaA</name>
    <name evidence="14" type="ORF">COX60_01675</name>
</gene>
<evidence type="ECO:0000256" key="6">
    <source>
        <dbReference type="ARBA" id="ARBA00023121"/>
    </source>
</evidence>
<dbReference type="PANTHER" id="PTHR30050">
    <property type="entry name" value="CHROMOSOMAL REPLICATION INITIATOR PROTEIN DNAA"/>
    <property type="match status" value="1"/>
</dbReference>
<dbReference type="Gene3D" id="3.30.300.180">
    <property type="match status" value="1"/>
</dbReference>
<feature type="binding site" evidence="8">
    <location>
        <position position="156"/>
    </location>
    <ligand>
        <name>ATP</name>
        <dbReference type="ChEBI" id="CHEBI:30616"/>
    </ligand>
</feature>
<dbReference type="EMBL" id="PFQF01000028">
    <property type="protein sequence ID" value="PJA20397.1"/>
    <property type="molecule type" value="Genomic_DNA"/>
</dbReference>
<feature type="region of interest" description="Domain III, AAA+ region" evidence="8">
    <location>
        <begin position="108"/>
        <end position="324"/>
    </location>
</feature>
<evidence type="ECO:0000256" key="4">
    <source>
        <dbReference type="ARBA" id="ARBA00022741"/>
    </source>
</evidence>
<evidence type="ECO:0000256" key="11">
    <source>
        <dbReference type="RuleBase" id="RU004227"/>
    </source>
</evidence>
<comment type="subunit">
    <text evidence="8">Oligomerizes as a right-handed, spiral filament on DNA at oriC.</text>
</comment>
<comment type="subcellular location">
    <subcellularLocation>
        <location evidence="8">Cytoplasm</location>
    </subcellularLocation>
</comment>
<dbReference type="GO" id="GO:0006275">
    <property type="term" value="P:regulation of DNA replication"/>
    <property type="evidence" value="ECO:0007669"/>
    <property type="project" value="UniProtKB-UniRule"/>
</dbReference>
<keyword evidence="7 8" id="KW-0238">DNA-binding</keyword>
<organism evidence="14 15">
    <name type="scientific">Candidatus Berkelbacteria bacterium CG_4_10_14_0_2_um_filter_35_9_33_12</name>
    <dbReference type="NCBI Taxonomy" id="1974499"/>
    <lineage>
        <taxon>Bacteria</taxon>
        <taxon>Candidatus Berkelbacteria</taxon>
    </lineage>
</organism>
<dbReference type="GO" id="GO:0008289">
    <property type="term" value="F:lipid binding"/>
    <property type="evidence" value="ECO:0007669"/>
    <property type="project" value="UniProtKB-KW"/>
</dbReference>
<dbReference type="GO" id="GO:0005886">
    <property type="term" value="C:plasma membrane"/>
    <property type="evidence" value="ECO:0007669"/>
    <property type="project" value="TreeGrafter"/>
</dbReference>
<comment type="domain">
    <text evidence="8">Domain I is involved in oligomerization and binding regulators, domain II is flexibile and of varying length in different bacteria, domain III forms the AAA+ region, while domain IV binds dsDNA.</text>
</comment>
<dbReference type="NCBIfam" id="TIGR00362">
    <property type="entry name" value="DnaA"/>
    <property type="match status" value="1"/>
</dbReference>
<dbReference type="SMART" id="SM00760">
    <property type="entry name" value="Bac_DnaA_C"/>
    <property type="match status" value="1"/>
</dbReference>
<dbReference type="InterPro" id="IPR018312">
    <property type="entry name" value="Chromosome_initiator_DnaA_CS"/>
</dbReference>
<evidence type="ECO:0000259" key="12">
    <source>
        <dbReference type="SMART" id="SM00382"/>
    </source>
</evidence>
<feature type="domain" description="Chromosomal replication initiator DnaA C-terminal" evidence="13">
    <location>
        <begin position="351"/>
        <end position="420"/>
    </location>
</feature>
<dbReference type="InterPro" id="IPR013159">
    <property type="entry name" value="DnaA_C"/>
</dbReference>
<feature type="region of interest" description="Domain IV, binds dsDNA" evidence="8">
    <location>
        <begin position="325"/>
        <end position="444"/>
    </location>
</feature>
<accession>A0A2M7W403</accession>
<comment type="caution">
    <text evidence="14">The sequence shown here is derived from an EMBL/GenBank/DDBJ whole genome shotgun (WGS) entry which is preliminary data.</text>
</comment>
<dbReference type="Pfam" id="PF00308">
    <property type="entry name" value="Bac_DnaA"/>
    <property type="match status" value="1"/>
</dbReference>
<dbReference type="Proteomes" id="UP000230137">
    <property type="component" value="Unassembled WGS sequence"/>
</dbReference>
<dbReference type="Gene3D" id="3.40.50.300">
    <property type="entry name" value="P-loop containing nucleotide triphosphate hydrolases"/>
    <property type="match status" value="1"/>
</dbReference>
<dbReference type="GO" id="GO:0005524">
    <property type="term" value="F:ATP binding"/>
    <property type="evidence" value="ECO:0007669"/>
    <property type="project" value="UniProtKB-UniRule"/>
</dbReference>
<feature type="region of interest" description="Domain I, interacts with DnaA modulators" evidence="8">
    <location>
        <begin position="1"/>
        <end position="83"/>
    </location>
</feature>
<reference evidence="15" key="1">
    <citation type="submission" date="2017-09" db="EMBL/GenBank/DDBJ databases">
        <title>Depth-based differentiation of microbial function through sediment-hosted aquifers and enrichment of novel symbionts in the deep terrestrial subsurface.</title>
        <authorList>
            <person name="Probst A.J."/>
            <person name="Ladd B."/>
            <person name="Jarett J.K."/>
            <person name="Geller-Mcgrath D.E."/>
            <person name="Sieber C.M.K."/>
            <person name="Emerson J.B."/>
            <person name="Anantharaman K."/>
            <person name="Thomas B.C."/>
            <person name="Malmstrom R."/>
            <person name="Stieglmeier M."/>
            <person name="Klingl A."/>
            <person name="Woyke T."/>
            <person name="Ryan C.M."/>
            <person name="Banfield J.F."/>
        </authorList>
    </citation>
    <scope>NUCLEOTIDE SEQUENCE [LARGE SCALE GENOMIC DNA]</scope>
</reference>
<feature type="domain" description="AAA+ ATPase" evidence="12">
    <location>
        <begin position="141"/>
        <end position="275"/>
    </location>
</feature>
<comment type="caution">
    <text evidence="8">Lacks conserved residue(s) required for the propagation of feature annotation.</text>
</comment>
<comment type="function">
    <text evidence="8 10">Plays an essential role in the initiation and regulation of chromosomal replication. ATP-DnaA binds to the origin of replication (oriC) to initiate formation of the DNA replication initiation complex once per cell cycle. Binds the DnaA box (a 9 base pair repeat at the origin) and separates the double-stranded (ds)DNA. Forms a right-handed helical filament on oriC DNA; dsDNA binds to the exterior of the filament while single-stranded (ss)DNA is stabiized in the filament's interior. The ATP-DnaA-oriC complex binds and stabilizes one strand of the AT-rich DNA unwinding element (DUE), permitting loading of DNA polymerase. After initiation quickly degrades to an ADP-DnaA complex that is not apt for DNA replication. Binds acidic phospholipids.</text>
</comment>
<evidence type="ECO:0000256" key="10">
    <source>
        <dbReference type="RuleBase" id="RU000577"/>
    </source>
</evidence>
<dbReference type="AlphaFoldDB" id="A0A2M7W403"/>
<name>A0A2M7W403_9BACT</name>
<evidence type="ECO:0000256" key="5">
    <source>
        <dbReference type="ARBA" id="ARBA00022840"/>
    </source>
</evidence>
<dbReference type="HAMAP" id="MF_00377">
    <property type="entry name" value="DnaA_bact"/>
    <property type="match status" value="1"/>
</dbReference>